<dbReference type="PANTHER" id="PTHR48049">
    <property type="entry name" value="GLYCOSYLTRANSFERASE"/>
    <property type="match status" value="1"/>
</dbReference>
<dbReference type="AlphaFoldDB" id="A0A0E0R856"/>
<evidence type="ECO:0000313" key="3">
    <source>
        <dbReference type="Proteomes" id="UP000008022"/>
    </source>
</evidence>
<dbReference type="FunFam" id="3.40.50.2000:FF:000257">
    <property type="entry name" value="Glycosyltransferase"/>
    <property type="match status" value="1"/>
</dbReference>
<dbReference type="Pfam" id="PF00201">
    <property type="entry name" value="UDPGT"/>
    <property type="match status" value="1"/>
</dbReference>
<reference evidence="3" key="1">
    <citation type="submission" date="2013-06" db="EMBL/GenBank/DDBJ databases">
        <authorList>
            <person name="Zhao Q."/>
        </authorList>
    </citation>
    <scope>NUCLEOTIDE SEQUENCE</scope>
    <source>
        <strain evidence="3">cv. W1943</strain>
    </source>
</reference>
<keyword evidence="1" id="KW-0808">Transferase</keyword>
<organism evidence="2 3">
    <name type="scientific">Oryza rufipogon</name>
    <name type="common">Brownbeard rice</name>
    <name type="synonym">Asian wild rice</name>
    <dbReference type="NCBI Taxonomy" id="4529"/>
    <lineage>
        <taxon>Eukaryota</taxon>
        <taxon>Viridiplantae</taxon>
        <taxon>Streptophyta</taxon>
        <taxon>Embryophyta</taxon>
        <taxon>Tracheophyta</taxon>
        <taxon>Spermatophyta</taxon>
        <taxon>Magnoliopsida</taxon>
        <taxon>Liliopsida</taxon>
        <taxon>Poales</taxon>
        <taxon>Poaceae</taxon>
        <taxon>BOP clade</taxon>
        <taxon>Oryzoideae</taxon>
        <taxon>Oryzeae</taxon>
        <taxon>Oryzinae</taxon>
        <taxon>Oryza</taxon>
    </lineage>
</organism>
<dbReference type="eggNOG" id="KOG1192">
    <property type="taxonomic scope" value="Eukaryota"/>
</dbReference>
<dbReference type="Gramene" id="ORUFI11G13590.1">
    <property type="protein sequence ID" value="ORUFI11G13590.1"/>
    <property type="gene ID" value="ORUFI11G13590"/>
</dbReference>
<dbReference type="SUPFAM" id="SSF53756">
    <property type="entry name" value="UDP-Glycosyltransferase/glycogen phosphorylase"/>
    <property type="match status" value="2"/>
</dbReference>
<dbReference type="HOGENOM" id="CLU_001724_2_3_1"/>
<dbReference type="EnsemblPlants" id="ORUFI11G13590.1">
    <property type="protein sequence ID" value="ORUFI11G13590.1"/>
    <property type="gene ID" value="ORUFI11G13590"/>
</dbReference>
<proteinExistence type="predicted"/>
<protein>
    <recommendedName>
        <fullName evidence="4">Glycosyltransferase</fullName>
    </recommendedName>
</protein>
<dbReference type="Proteomes" id="UP000008022">
    <property type="component" value="Unassembled WGS sequence"/>
</dbReference>
<name>A0A0E0R856_ORYRU</name>
<dbReference type="OMA" id="MHVALFP"/>
<dbReference type="STRING" id="4529.A0A0E0R856"/>
<dbReference type="Gene3D" id="3.40.50.2000">
    <property type="entry name" value="Glycogen Phosphorylase B"/>
    <property type="match status" value="4"/>
</dbReference>
<dbReference type="InterPro" id="IPR002213">
    <property type="entry name" value="UDP_glucos_trans"/>
</dbReference>
<dbReference type="PANTHER" id="PTHR48049:SF84">
    <property type="entry name" value="UDP-GLYCOSYLTRANSFERASE 79A6"/>
    <property type="match status" value="1"/>
</dbReference>
<dbReference type="GO" id="GO:0035251">
    <property type="term" value="F:UDP-glucosyltransferase activity"/>
    <property type="evidence" value="ECO:0007669"/>
    <property type="project" value="InterPro"/>
</dbReference>
<sequence>MAAAVVEADDEAMHVALFPFLAFGHISPFAQLARSLGAVGGVRVTFLSAAANVARVEAMLPADGTAVVAALHLPRVPGLPVGAESTAEADDEAMHVALFPFLAFGHISPFAQLARSLGAVGGADDEAMHVALFPFLAFGHISPFAQLARSLGAVGGLGARAAHFSVFTAVTSAYLTVPARRRLHHGAASCPTVDDLATAPVGFPPSSSLATVPTYQAADFTYVFTSFHGMPSAYDRVAACDKASDVLVFKTCAEMEGPYIEYVATQYDKPILVTGPLVPEPPHGELEERWATWLSSFPDNAVVFASFGSETFLPTAAATELLLGLEATGRPFVAVLNFPRSATGRPFVAVLNFPRSVDAEAELKKCMAPGFEERVKGRGVVHSGWVQQQHILRHRSVGCYVNHAGFSSVVEGLVAGCRLVLLPMKSDQFFNAALLARELRVGTEVARRDGDGWFGHDAVRDAVNAAVAGAGGGDDDERKWREFLTDDAVQRRFVEEFVRELRKLVL</sequence>
<evidence type="ECO:0000313" key="2">
    <source>
        <dbReference type="EnsemblPlants" id="ORUFI11G13590.1"/>
    </source>
</evidence>
<keyword evidence="3" id="KW-1185">Reference proteome</keyword>
<dbReference type="CDD" id="cd03784">
    <property type="entry name" value="GT1_Gtf-like"/>
    <property type="match status" value="1"/>
</dbReference>
<evidence type="ECO:0000256" key="1">
    <source>
        <dbReference type="ARBA" id="ARBA00022679"/>
    </source>
</evidence>
<accession>A0A0E0R856</accession>
<dbReference type="InterPro" id="IPR050481">
    <property type="entry name" value="UDP-glycosyltransf_plant"/>
</dbReference>
<reference evidence="2" key="2">
    <citation type="submission" date="2015-06" db="UniProtKB">
        <authorList>
            <consortium name="EnsemblPlants"/>
        </authorList>
    </citation>
    <scope>IDENTIFICATION</scope>
</reference>
<evidence type="ECO:0008006" key="4">
    <source>
        <dbReference type="Google" id="ProtNLM"/>
    </source>
</evidence>
<dbReference type="FunFam" id="3.40.50.2000:FF:000644">
    <property type="entry name" value="Os11g0461200 protein"/>
    <property type="match status" value="1"/>
</dbReference>